<dbReference type="Proteomes" id="UP001595904">
    <property type="component" value="Unassembled WGS sequence"/>
</dbReference>
<gene>
    <name evidence="4" type="ORF">ACFPN2_01380</name>
</gene>
<evidence type="ECO:0000313" key="4">
    <source>
        <dbReference type="EMBL" id="MFC4307719.1"/>
    </source>
</evidence>
<name>A0ABV8SML7_9GAMM</name>
<feature type="domain" description="MaoC-like" evidence="2">
    <location>
        <begin position="172"/>
        <end position="273"/>
    </location>
</feature>
<dbReference type="InterPro" id="IPR029069">
    <property type="entry name" value="HotDog_dom_sf"/>
</dbReference>
<feature type="domain" description="Peroxisomal multifunctional enzyme type 2-like N-terminal" evidence="3">
    <location>
        <begin position="19"/>
        <end position="147"/>
    </location>
</feature>
<dbReference type="PANTHER" id="PTHR13078">
    <property type="entry name" value="PEROXISOMAL MULTIFUNCTIONAL ENZYME TYPE 2-RELATED"/>
    <property type="match status" value="1"/>
</dbReference>
<dbReference type="Gene3D" id="3.10.129.10">
    <property type="entry name" value="Hotdog Thioesterase"/>
    <property type="match status" value="1"/>
</dbReference>
<protein>
    <submittedName>
        <fullName evidence="4">MaoC/PaaZ C-terminal domain-containing protein</fullName>
    </submittedName>
</protein>
<dbReference type="EMBL" id="JBHSDU010000001">
    <property type="protein sequence ID" value="MFC4307719.1"/>
    <property type="molecule type" value="Genomic_DNA"/>
</dbReference>
<organism evidence="4 5">
    <name type="scientific">Steroidobacter flavus</name>
    <dbReference type="NCBI Taxonomy" id="1842136"/>
    <lineage>
        <taxon>Bacteria</taxon>
        <taxon>Pseudomonadati</taxon>
        <taxon>Pseudomonadota</taxon>
        <taxon>Gammaproteobacteria</taxon>
        <taxon>Steroidobacterales</taxon>
        <taxon>Steroidobacteraceae</taxon>
        <taxon>Steroidobacter</taxon>
    </lineage>
</organism>
<dbReference type="SUPFAM" id="SSF54637">
    <property type="entry name" value="Thioesterase/thiol ester dehydrase-isomerase"/>
    <property type="match status" value="2"/>
</dbReference>
<comment type="caution">
    <text evidence="4">The sequence shown here is derived from an EMBL/GenBank/DDBJ whole genome shotgun (WGS) entry which is preliminary data.</text>
</comment>
<proteinExistence type="predicted"/>
<evidence type="ECO:0000259" key="2">
    <source>
        <dbReference type="Pfam" id="PF01575"/>
    </source>
</evidence>
<reference evidence="5" key="1">
    <citation type="journal article" date="2019" name="Int. J. Syst. Evol. Microbiol.">
        <title>The Global Catalogue of Microorganisms (GCM) 10K type strain sequencing project: providing services to taxonomists for standard genome sequencing and annotation.</title>
        <authorList>
            <consortium name="The Broad Institute Genomics Platform"/>
            <consortium name="The Broad Institute Genome Sequencing Center for Infectious Disease"/>
            <person name="Wu L."/>
            <person name="Ma J."/>
        </authorList>
    </citation>
    <scope>NUCLEOTIDE SEQUENCE [LARGE SCALE GENOMIC DNA]</scope>
    <source>
        <strain evidence="5">CGMCC 1.10759</strain>
    </source>
</reference>
<sequence>MPIDYARIKSIQFEAVRHTYTRRDTMLYALGLGVGADDPTDASDLKYVYEKSLVALPMQAVTLAAVPMLLADPAFGINYKLLLHAEQTLVMHKPLPIEGTVSGEFCIDEIYDKGKEKGAIMYMTRKIFDTASGDLIATMGNVAFLRGDGGFGGKSEGAPKPRAVPADRPADRSVTMRSPLNQALVYRLSGDYNPLHSDPEIAGVAGFKKPILHGLCHYGMAGRALIKTLCGDDPSRLLKLDTRFTSPVYPGETLRVDLWNISGGDASFRVVASERNVIVQDFGRCEYRN</sequence>
<dbReference type="PANTHER" id="PTHR13078:SF56">
    <property type="entry name" value="PEROXISOMAL MULTIFUNCTIONAL ENZYME TYPE 2"/>
    <property type="match status" value="1"/>
</dbReference>
<evidence type="ECO:0000259" key="3">
    <source>
        <dbReference type="Pfam" id="PF22622"/>
    </source>
</evidence>
<dbReference type="Pfam" id="PF01575">
    <property type="entry name" value="MaoC_dehydratas"/>
    <property type="match status" value="1"/>
</dbReference>
<keyword evidence="5" id="KW-1185">Reference proteome</keyword>
<feature type="region of interest" description="Disordered" evidence="1">
    <location>
        <begin position="153"/>
        <end position="172"/>
    </location>
</feature>
<dbReference type="Pfam" id="PF22622">
    <property type="entry name" value="MFE-2_hydrat-2_N"/>
    <property type="match status" value="1"/>
</dbReference>
<evidence type="ECO:0000313" key="5">
    <source>
        <dbReference type="Proteomes" id="UP001595904"/>
    </source>
</evidence>
<accession>A0ABV8SML7</accession>
<dbReference type="InterPro" id="IPR054357">
    <property type="entry name" value="MFE-2_N"/>
</dbReference>
<dbReference type="CDD" id="cd03448">
    <property type="entry name" value="HDE_HSD"/>
    <property type="match status" value="1"/>
</dbReference>
<evidence type="ECO:0000256" key="1">
    <source>
        <dbReference type="SAM" id="MobiDB-lite"/>
    </source>
</evidence>
<dbReference type="InterPro" id="IPR002539">
    <property type="entry name" value="MaoC-like_dom"/>
</dbReference>
<dbReference type="RefSeq" id="WP_380594217.1">
    <property type="nucleotide sequence ID" value="NZ_JBHSDU010000001.1"/>
</dbReference>